<dbReference type="AlphaFoldDB" id="A0A2K8L322"/>
<proteinExistence type="inferred from homology"/>
<dbReference type="InterPro" id="IPR011659">
    <property type="entry name" value="WD40"/>
</dbReference>
<dbReference type="SUPFAM" id="SSF69304">
    <property type="entry name" value="Tricorn protease N-terminal domain"/>
    <property type="match status" value="1"/>
</dbReference>
<dbReference type="PANTHER" id="PTHR36842">
    <property type="entry name" value="PROTEIN TOLB HOMOLOG"/>
    <property type="match status" value="1"/>
</dbReference>
<gene>
    <name evidence="2" type="ORF">Ga0123462_0783</name>
</gene>
<evidence type="ECO:0000313" key="2">
    <source>
        <dbReference type="EMBL" id="ATX81653.1"/>
    </source>
</evidence>
<protein>
    <submittedName>
        <fullName evidence="2">WD40-like Beta Propeller Repeat</fullName>
    </submittedName>
</protein>
<dbReference type="KEGG" id="mfn:Ga0123462_0783"/>
<evidence type="ECO:0000313" key="3">
    <source>
        <dbReference type="Proteomes" id="UP000231637"/>
    </source>
</evidence>
<dbReference type="InterPro" id="IPR011042">
    <property type="entry name" value="6-blade_b-propeller_TolB-like"/>
</dbReference>
<dbReference type="RefSeq" id="WP_100265089.1">
    <property type="nucleotide sequence ID" value="NZ_CP018800.1"/>
</dbReference>
<organism evidence="2 3">
    <name type="scientific">Mariprofundus ferrinatatus</name>
    <dbReference type="NCBI Taxonomy" id="1921087"/>
    <lineage>
        <taxon>Bacteria</taxon>
        <taxon>Pseudomonadati</taxon>
        <taxon>Pseudomonadota</taxon>
        <taxon>Candidatius Mariprofundia</taxon>
        <taxon>Mariprofundales</taxon>
        <taxon>Mariprofundaceae</taxon>
        <taxon>Mariprofundus</taxon>
    </lineage>
</organism>
<dbReference type="PANTHER" id="PTHR36842:SF1">
    <property type="entry name" value="PROTEIN TOLB"/>
    <property type="match status" value="1"/>
</dbReference>
<dbReference type="Gene3D" id="2.120.10.30">
    <property type="entry name" value="TolB, C-terminal domain"/>
    <property type="match status" value="2"/>
</dbReference>
<keyword evidence="3" id="KW-1185">Reference proteome</keyword>
<sequence>MKLRYLLSGVIIAATLIQPSLAISRSMNAASEPLYPVTPYIAEKSVDTVYPSVAGEFLVFGQVKREGFSIHRTSKSSPSTSQYKLKKLALVDDMRYGVAVKDGSVGYVSNRVGPISAWMWQGRGDGQVAIVSQATYSGGLTPYHLNASPDGRVWCFDSTYQKLRYNQMFAEFIKFGHYELIGQQWRTYDSDSFRKKSAYMATKTGNNNKFDPPVLYTFQRNNSQLVMIPNAFDGAISPDGKKVAFVRETDGNYDIWMQDIDGSDLMQLTSSQYGDFEPTWSPDGRKLAFVSNRDSGGDVLLTSIYVLDISTNRITRLTNSSVATDGGPAWFDDNSILFHSNRSLDRDNGKGSTWNIWKLDIK</sequence>
<evidence type="ECO:0000256" key="1">
    <source>
        <dbReference type="ARBA" id="ARBA00009820"/>
    </source>
</evidence>
<accession>A0A2K8L322</accession>
<reference evidence="2 3" key="1">
    <citation type="submission" date="2016-12" db="EMBL/GenBank/DDBJ databases">
        <title>Isolation and genomic insights into novel planktonic Zetaproteobacteria from stratified waters of the Chesapeake Bay.</title>
        <authorList>
            <person name="McAllister S.M."/>
            <person name="Kato S."/>
            <person name="Chan C.S."/>
            <person name="Chiu B.K."/>
            <person name="Field E.K."/>
        </authorList>
    </citation>
    <scope>NUCLEOTIDE SEQUENCE [LARGE SCALE GENOMIC DNA]</scope>
    <source>
        <strain evidence="2 3">CP-8</strain>
    </source>
</reference>
<dbReference type="EMBL" id="CP018800">
    <property type="protein sequence ID" value="ATX81653.1"/>
    <property type="molecule type" value="Genomic_DNA"/>
</dbReference>
<dbReference type="Proteomes" id="UP000231637">
    <property type="component" value="Chromosome"/>
</dbReference>
<name>A0A2K8L322_9PROT</name>
<dbReference type="OrthoDB" id="9777457at2"/>
<dbReference type="Pfam" id="PF07676">
    <property type="entry name" value="PD40"/>
    <property type="match status" value="2"/>
</dbReference>
<comment type="similarity">
    <text evidence="1">Belongs to the TolB family.</text>
</comment>